<dbReference type="InterPro" id="IPR003604">
    <property type="entry name" value="Matrin/U1-like-C_Znf_C2H2"/>
</dbReference>
<dbReference type="InterPro" id="IPR022755">
    <property type="entry name" value="Znf_C2H2_jaz"/>
</dbReference>
<dbReference type="InParanoid" id="A0A7M7K5Q6"/>
<evidence type="ECO:0000256" key="8">
    <source>
        <dbReference type="ARBA" id="ARBA00023242"/>
    </source>
</evidence>
<dbReference type="InterPro" id="IPR051879">
    <property type="entry name" value="C2H2-ZF_Maturation_Protein"/>
</dbReference>
<protein>
    <recommendedName>
        <fullName evidence="12">Zinc finger protein 593 homolog</fullName>
    </recommendedName>
</protein>
<keyword evidence="3" id="KW-0963">Cytoplasm</keyword>
<name>A0A7M7K5Q6_VARDE</name>
<dbReference type="GO" id="GO:0042254">
    <property type="term" value="P:ribosome biogenesis"/>
    <property type="evidence" value="ECO:0007669"/>
    <property type="project" value="UniProtKB-KW"/>
</dbReference>
<dbReference type="OrthoDB" id="24683at2759"/>
<evidence type="ECO:0000313" key="15">
    <source>
        <dbReference type="Proteomes" id="UP000594260"/>
    </source>
</evidence>
<dbReference type="GeneID" id="111250711"/>
<evidence type="ECO:0000256" key="1">
    <source>
        <dbReference type="ARBA" id="ARBA00004123"/>
    </source>
</evidence>
<reference evidence="14" key="1">
    <citation type="submission" date="2021-01" db="UniProtKB">
        <authorList>
            <consortium name="EnsemblMetazoa"/>
        </authorList>
    </citation>
    <scope>IDENTIFICATION</scope>
</reference>
<dbReference type="InterPro" id="IPR036236">
    <property type="entry name" value="Znf_C2H2_sf"/>
</dbReference>
<dbReference type="FunCoup" id="A0A7M7K5Q6">
    <property type="interactions" value="369"/>
</dbReference>
<comment type="similarity">
    <text evidence="9">Belongs to the ZNF593/BUD20 C2H2-type zinc-finger protein family.</text>
</comment>
<dbReference type="SMART" id="SM00451">
    <property type="entry name" value="ZnF_U1"/>
    <property type="match status" value="1"/>
</dbReference>
<keyword evidence="8" id="KW-0539">Nucleus</keyword>
<organism evidence="14 15">
    <name type="scientific">Varroa destructor</name>
    <name type="common">Honeybee mite</name>
    <dbReference type="NCBI Taxonomy" id="109461"/>
    <lineage>
        <taxon>Eukaryota</taxon>
        <taxon>Metazoa</taxon>
        <taxon>Ecdysozoa</taxon>
        <taxon>Arthropoda</taxon>
        <taxon>Chelicerata</taxon>
        <taxon>Arachnida</taxon>
        <taxon>Acari</taxon>
        <taxon>Parasitiformes</taxon>
        <taxon>Mesostigmata</taxon>
        <taxon>Gamasina</taxon>
        <taxon>Dermanyssoidea</taxon>
        <taxon>Varroidae</taxon>
        <taxon>Varroa</taxon>
    </lineage>
</organism>
<dbReference type="InterPro" id="IPR013087">
    <property type="entry name" value="Znf_C2H2_type"/>
</dbReference>
<keyword evidence="7" id="KW-0862">Zinc</keyword>
<dbReference type="FunFam" id="3.30.160.60:FF:000299">
    <property type="entry name" value="Zinc finger protein 593"/>
    <property type="match status" value="1"/>
</dbReference>
<feature type="domain" description="C2H2-type" evidence="13">
    <location>
        <begin position="83"/>
        <end position="105"/>
    </location>
</feature>
<dbReference type="PROSITE" id="PS00028">
    <property type="entry name" value="ZINC_FINGER_C2H2_1"/>
    <property type="match status" value="1"/>
</dbReference>
<accession>A0A7M7K5Q6</accession>
<sequence length="175" mass="20557">MPLCKTYRYQVLVNHMEYAHFCGSQRIDVVKLTHLFYWWKAIKTKHRVRDLDEITEDLKPQNVRSMIRQRIDYDLPGAGQNYCVHCAKHFISDKALKEHLGSRPHKRRLKELEIEPYSIEESERAAGMGNYINPKRRKVMEYDDILEAIGEKCIDDEQKTANNTQQAEITSSSTT</sequence>
<evidence type="ECO:0000313" key="14">
    <source>
        <dbReference type="EnsemblMetazoa" id="XP_022662058"/>
    </source>
</evidence>
<keyword evidence="5" id="KW-0479">Metal-binding</keyword>
<dbReference type="GO" id="GO:0003676">
    <property type="term" value="F:nucleic acid binding"/>
    <property type="evidence" value="ECO:0007669"/>
    <property type="project" value="InterPro"/>
</dbReference>
<dbReference type="GO" id="GO:0005634">
    <property type="term" value="C:nucleus"/>
    <property type="evidence" value="ECO:0007669"/>
    <property type="project" value="UniProtKB-SubCell"/>
</dbReference>
<comment type="function">
    <text evidence="10">Involved in pre-60S ribosomal particles maturation by promoting the nuclear export of the 60S ribosome.</text>
</comment>
<proteinExistence type="inferred from homology"/>
<evidence type="ECO:0000256" key="4">
    <source>
        <dbReference type="ARBA" id="ARBA00022517"/>
    </source>
</evidence>
<evidence type="ECO:0000256" key="12">
    <source>
        <dbReference type="ARBA" id="ARBA00068297"/>
    </source>
</evidence>
<evidence type="ECO:0000256" key="11">
    <source>
        <dbReference type="ARBA" id="ARBA00065398"/>
    </source>
</evidence>
<dbReference type="GO" id="GO:0043021">
    <property type="term" value="F:ribonucleoprotein complex binding"/>
    <property type="evidence" value="ECO:0007669"/>
    <property type="project" value="UniProtKB-ARBA"/>
</dbReference>
<evidence type="ECO:0000256" key="6">
    <source>
        <dbReference type="ARBA" id="ARBA00022771"/>
    </source>
</evidence>
<dbReference type="SUPFAM" id="SSF57667">
    <property type="entry name" value="beta-beta-alpha zinc fingers"/>
    <property type="match status" value="1"/>
</dbReference>
<dbReference type="PANTHER" id="PTHR46095:SF1">
    <property type="entry name" value="ZINC FINGER PROTEIN 593"/>
    <property type="match status" value="1"/>
</dbReference>
<dbReference type="RefSeq" id="XP_022662058.1">
    <property type="nucleotide sequence ID" value="XM_022806323.1"/>
</dbReference>
<dbReference type="EnsemblMetazoa" id="XM_022806323">
    <property type="protein sequence ID" value="XP_022662058"/>
    <property type="gene ID" value="LOC111250711"/>
</dbReference>
<comment type="subcellular location">
    <subcellularLocation>
        <location evidence="2">Cytoplasm</location>
    </subcellularLocation>
    <subcellularLocation>
        <location evidence="1">Nucleus</location>
    </subcellularLocation>
</comment>
<dbReference type="Gene3D" id="3.30.160.60">
    <property type="entry name" value="Classic Zinc Finger"/>
    <property type="match status" value="1"/>
</dbReference>
<evidence type="ECO:0000256" key="9">
    <source>
        <dbReference type="ARBA" id="ARBA00038064"/>
    </source>
</evidence>
<evidence type="ECO:0000259" key="13">
    <source>
        <dbReference type="PROSITE" id="PS00028"/>
    </source>
</evidence>
<dbReference type="PANTHER" id="PTHR46095">
    <property type="entry name" value="ZINC FINGER PROTEIN 593"/>
    <property type="match status" value="1"/>
</dbReference>
<dbReference type="Pfam" id="PF12171">
    <property type="entry name" value="zf-C2H2_jaz"/>
    <property type="match status" value="1"/>
</dbReference>
<dbReference type="GO" id="GO:0005737">
    <property type="term" value="C:cytoplasm"/>
    <property type="evidence" value="ECO:0007669"/>
    <property type="project" value="UniProtKB-SubCell"/>
</dbReference>
<evidence type="ECO:0000256" key="5">
    <source>
        <dbReference type="ARBA" id="ARBA00022723"/>
    </source>
</evidence>
<evidence type="ECO:0000256" key="2">
    <source>
        <dbReference type="ARBA" id="ARBA00004496"/>
    </source>
</evidence>
<dbReference type="GO" id="GO:0008270">
    <property type="term" value="F:zinc ion binding"/>
    <property type="evidence" value="ECO:0007669"/>
    <property type="project" value="UniProtKB-KW"/>
</dbReference>
<keyword evidence="6" id="KW-0863">Zinc-finger</keyword>
<comment type="subunit">
    <text evidence="11">Associates with pre-60S ribosomal particles; released from the pre-60S particle very early in the cytoplasm.</text>
</comment>
<dbReference type="AlphaFoldDB" id="A0A7M7K5Q6"/>
<dbReference type="Proteomes" id="UP000594260">
    <property type="component" value="Unplaced"/>
</dbReference>
<keyword evidence="15" id="KW-1185">Reference proteome</keyword>
<evidence type="ECO:0000256" key="10">
    <source>
        <dbReference type="ARBA" id="ARBA00057732"/>
    </source>
</evidence>
<evidence type="ECO:0000256" key="3">
    <source>
        <dbReference type="ARBA" id="ARBA00022490"/>
    </source>
</evidence>
<evidence type="ECO:0000256" key="7">
    <source>
        <dbReference type="ARBA" id="ARBA00022833"/>
    </source>
</evidence>
<dbReference type="KEGG" id="vde:111250711"/>
<keyword evidence="4" id="KW-0690">Ribosome biogenesis</keyword>